<organism evidence="1 2">
    <name type="scientific">Spiroplasma floricola 23-6</name>
    <dbReference type="NCBI Taxonomy" id="1336749"/>
    <lineage>
        <taxon>Bacteria</taxon>
        <taxon>Bacillati</taxon>
        <taxon>Mycoplasmatota</taxon>
        <taxon>Mollicutes</taxon>
        <taxon>Entomoplasmatales</taxon>
        <taxon>Spiroplasmataceae</taxon>
        <taxon>Spiroplasma</taxon>
    </lineage>
</organism>
<accession>A0A2K8SCP9</accession>
<dbReference type="KEGG" id="sfz:SFLOR_v1c01860"/>
<proteinExistence type="predicted"/>
<protein>
    <submittedName>
        <fullName evidence="1">Uncharacterized protein</fullName>
    </submittedName>
</protein>
<sequence length="198" mass="23519">MKLKLQILVMEWQKLKQYKDHIYTGTTSVTYKTKLRSIVNEQGNETKNIYVHAYNSTQNDEDTILLTYKPSLGKQKFTEYFKNINFEWYSKTWNNGRKRKGGDIWYNEMNKNGSKNSVSYTNRTISLSGNQGKTELYNRIYSGTNYMKVYGYFEYAWIENEILEMKFKVTAESYASWINAYWADAKNQLFFKNLSITV</sequence>
<dbReference type="Proteomes" id="UP000231823">
    <property type="component" value="Chromosome"/>
</dbReference>
<reference evidence="1 2" key="1">
    <citation type="submission" date="2017-12" db="EMBL/GenBank/DDBJ databases">
        <title>Complete genome sequence of Spiroplasma floricola 23-6 (ATCC 29989).</title>
        <authorList>
            <person name="Tsai Y.-M."/>
            <person name="Wu P.-S."/>
            <person name="Lo W.-S."/>
            <person name="Kuo C.-H."/>
        </authorList>
    </citation>
    <scope>NUCLEOTIDE SEQUENCE [LARGE SCALE GENOMIC DNA]</scope>
    <source>
        <strain evidence="1 2">23-6</strain>
    </source>
</reference>
<dbReference type="EMBL" id="CP025057">
    <property type="protein sequence ID" value="AUB31247.1"/>
    <property type="molecule type" value="Genomic_DNA"/>
</dbReference>
<dbReference type="AlphaFoldDB" id="A0A2K8SCP9"/>
<gene>
    <name evidence="1" type="ORF">SFLOR_v1c01860</name>
</gene>
<evidence type="ECO:0000313" key="1">
    <source>
        <dbReference type="EMBL" id="AUB31247.1"/>
    </source>
</evidence>
<name>A0A2K8SCP9_9MOLU</name>
<keyword evidence="2" id="KW-1185">Reference proteome</keyword>
<evidence type="ECO:0000313" key="2">
    <source>
        <dbReference type="Proteomes" id="UP000231823"/>
    </source>
</evidence>